<protein>
    <submittedName>
        <fullName evidence="2">FAD-NAD(P)-binding protein</fullName>
    </submittedName>
</protein>
<dbReference type="PANTHER" id="PTHR40254:SF1">
    <property type="entry name" value="BLR0577 PROTEIN"/>
    <property type="match status" value="1"/>
</dbReference>
<feature type="domain" description="FAD-dependent urate hydroxylase HpyO/Asp monooxygenase CreE-like FAD/NAD(P)-binding" evidence="1">
    <location>
        <begin position="13"/>
        <end position="196"/>
    </location>
</feature>
<dbReference type="InterPro" id="IPR036188">
    <property type="entry name" value="FAD/NAD-bd_sf"/>
</dbReference>
<dbReference type="Proteomes" id="UP000256727">
    <property type="component" value="Unassembled WGS sequence"/>
</dbReference>
<evidence type="ECO:0000259" key="1">
    <source>
        <dbReference type="Pfam" id="PF13454"/>
    </source>
</evidence>
<name>A0A3D9LF73_9MICC</name>
<evidence type="ECO:0000313" key="2">
    <source>
        <dbReference type="EMBL" id="REE05101.1"/>
    </source>
</evidence>
<dbReference type="AlphaFoldDB" id="A0A3D9LF73"/>
<dbReference type="SUPFAM" id="SSF51905">
    <property type="entry name" value="FAD/NAD(P)-binding domain"/>
    <property type="match status" value="1"/>
</dbReference>
<gene>
    <name evidence="2" type="ORF">C8E99_2963</name>
</gene>
<dbReference type="InterPro" id="IPR038732">
    <property type="entry name" value="HpyO/CreE_NAD-binding"/>
</dbReference>
<dbReference type="PANTHER" id="PTHR40254">
    <property type="entry name" value="BLR0577 PROTEIN"/>
    <property type="match status" value="1"/>
</dbReference>
<dbReference type="RefSeq" id="WP_115932936.1">
    <property type="nucleotide sequence ID" value="NZ_QREH01000001.1"/>
</dbReference>
<comment type="caution">
    <text evidence="2">The sequence shown here is derived from an EMBL/GenBank/DDBJ whole genome shotgun (WGS) entry which is preliminary data.</text>
</comment>
<reference evidence="2 3" key="1">
    <citation type="submission" date="2018-07" db="EMBL/GenBank/DDBJ databases">
        <title>Sequencing the genomes of 1000 actinobacteria strains.</title>
        <authorList>
            <person name="Klenk H.-P."/>
        </authorList>
    </citation>
    <scope>NUCLEOTIDE SEQUENCE [LARGE SCALE GENOMIC DNA]</scope>
    <source>
        <strain evidence="2 3">DSM 14442</strain>
    </source>
</reference>
<proteinExistence type="predicted"/>
<accession>A0A3D9LF73</accession>
<dbReference type="OrthoDB" id="3653265at2"/>
<dbReference type="InterPro" id="IPR052189">
    <property type="entry name" value="L-asp_N-monooxygenase_NS-form"/>
</dbReference>
<sequence length="663" mass="70525">MTPAVPGDRFTIAVVGAGPRGTSFLERLLSVVEEAGESAPVPLVDIVVLDPEEPGPGHVWQTGQSELFLMNTPSFFPTVAAAGTPGLRPSSAALTFDQWRMANPDRAQVLDRTDYPPRAVYGRYLAEMYREVTDALAASAAVGTLEWRQTEVVHLEPARRVTPVQGAHGAAPRKAILTLGDGSRVAADAVVLAVGHVPARLTGEQHRLATAAADLGLEYRGPSIPCDLDWDAVPAGADVLVRGMGLNFFDALAQLTLGRGGRFVDTGQGPGRALRYEPSGTEPVLHPASRRGVCYLPKAELDAFVPHAVALKYLVPEVVQALQAEHGPLDFMMHLWPLIHRDVVRAYYNALVHNRPEILGGSGPAIEFLASLVGLLESAGRGEPVTAHQAQELLHAYAPGMPFLDIRTLARPFEGRVYDSGEEYQREVAGFLEGISSEAAAGEDSPLMVAIGTLHAARLLVKQLVAEQRLTDASRRRDVSGWFETLVEGLASGPPLTRVEQLLAVARAGLVRFVGPDPQFEPDAGRSRFTVSSPQVGGADETLDVHRGTWMMEAMMPPNRVLLSTSGLVSSLLADGTAVPYTVEDEEGDPVPGRGFDVTGRPHRLKGAGGAVQEGVFVLGLQLASVQWGTAIAAEAGRDPDGRARTLGDADAAARAIWALATG</sequence>
<evidence type="ECO:0000313" key="3">
    <source>
        <dbReference type="Proteomes" id="UP000256727"/>
    </source>
</evidence>
<keyword evidence="3" id="KW-1185">Reference proteome</keyword>
<dbReference type="Pfam" id="PF13454">
    <property type="entry name" value="NAD_binding_9"/>
    <property type="match status" value="1"/>
</dbReference>
<organism evidence="2 3">
    <name type="scientific">Citricoccus muralis</name>
    <dbReference type="NCBI Taxonomy" id="169134"/>
    <lineage>
        <taxon>Bacteria</taxon>
        <taxon>Bacillati</taxon>
        <taxon>Actinomycetota</taxon>
        <taxon>Actinomycetes</taxon>
        <taxon>Micrococcales</taxon>
        <taxon>Micrococcaceae</taxon>
        <taxon>Citricoccus</taxon>
    </lineage>
</organism>
<dbReference type="EMBL" id="QREH01000001">
    <property type="protein sequence ID" value="REE05101.1"/>
    <property type="molecule type" value="Genomic_DNA"/>
</dbReference>